<evidence type="ECO:0000313" key="3">
    <source>
        <dbReference type="Proteomes" id="UP001057375"/>
    </source>
</evidence>
<reference evidence="2" key="1">
    <citation type="submission" date="2022-03" db="EMBL/GenBank/DDBJ databases">
        <title>Draft genome sequence of Aduncisulcus paluster, a free-living microaerophilic Fornicata.</title>
        <authorList>
            <person name="Yuyama I."/>
            <person name="Kume K."/>
            <person name="Tamura T."/>
            <person name="Inagaki Y."/>
            <person name="Hashimoto T."/>
        </authorList>
    </citation>
    <scope>NUCLEOTIDE SEQUENCE</scope>
    <source>
        <strain evidence="2">NY0171</strain>
    </source>
</reference>
<keyword evidence="3" id="KW-1185">Reference proteome</keyword>
<dbReference type="InterPro" id="IPR027417">
    <property type="entry name" value="P-loop_NTPase"/>
</dbReference>
<dbReference type="PANTHER" id="PTHR42855">
    <property type="entry name" value="ABC TRANSPORTER ATP-BINDING SUBUNIT"/>
    <property type="match status" value="1"/>
</dbReference>
<dbReference type="PANTHER" id="PTHR42855:SF2">
    <property type="entry name" value="DRUG RESISTANCE ABC TRANSPORTER,ATP-BINDING PROTEIN"/>
    <property type="match status" value="1"/>
</dbReference>
<comment type="caution">
    <text evidence="2">The sequence shown here is derived from an EMBL/GenBank/DDBJ whole genome shotgun (WGS) entry which is preliminary data.</text>
</comment>
<gene>
    <name evidence="2" type="ORF">ADUPG1_003813</name>
</gene>
<organism evidence="2 3">
    <name type="scientific">Aduncisulcus paluster</name>
    <dbReference type="NCBI Taxonomy" id="2918883"/>
    <lineage>
        <taxon>Eukaryota</taxon>
        <taxon>Metamonada</taxon>
        <taxon>Carpediemonas-like organisms</taxon>
        <taxon>Aduncisulcus</taxon>
    </lineage>
</organism>
<feature type="compositionally biased region" description="Basic and acidic residues" evidence="1">
    <location>
        <begin position="95"/>
        <end position="110"/>
    </location>
</feature>
<dbReference type="Proteomes" id="UP001057375">
    <property type="component" value="Unassembled WGS sequence"/>
</dbReference>
<dbReference type="InterPro" id="IPR051309">
    <property type="entry name" value="ABCF_ATPase"/>
</dbReference>
<feature type="non-terminal residue" evidence="2">
    <location>
        <position position="110"/>
    </location>
</feature>
<name>A0ABQ5KZM4_9EUKA</name>
<dbReference type="SUPFAM" id="SSF52540">
    <property type="entry name" value="P-loop containing nucleoside triphosphate hydrolases"/>
    <property type="match status" value="1"/>
</dbReference>
<protein>
    <submittedName>
        <fullName evidence="2">Uncharacterized protein</fullName>
    </submittedName>
</protein>
<dbReference type="EMBL" id="BQXS01005384">
    <property type="protein sequence ID" value="GKT37875.1"/>
    <property type="molecule type" value="Genomic_DNA"/>
</dbReference>
<proteinExistence type="predicted"/>
<evidence type="ECO:0000256" key="1">
    <source>
        <dbReference type="SAM" id="MobiDB-lite"/>
    </source>
</evidence>
<dbReference type="Gene3D" id="3.40.50.300">
    <property type="entry name" value="P-loop containing nucleotide triphosphate hydrolases"/>
    <property type="match status" value="1"/>
</dbReference>
<sequence length="110" mass="12181">MLKSPHLLILDEPTNHLDLASRESIERAVSEFRGTVIAVSHDRYYLNNCVTKILAFDENGLTTFGGNYDAYKKSRSLVELGIPSAEITKAQMTEKSGESYGKTHQDSAST</sequence>
<feature type="region of interest" description="Disordered" evidence="1">
    <location>
        <begin position="89"/>
        <end position="110"/>
    </location>
</feature>
<evidence type="ECO:0000313" key="2">
    <source>
        <dbReference type="EMBL" id="GKT37875.1"/>
    </source>
</evidence>
<accession>A0ABQ5KZM4</accession>